<proteinExistence type="inferred from homology"/>
<dbReference type="GO" id="GO:0016709">
    <property type="term" value="F:oxidoreductase activity, acting on paired donors, with incorporation or reduction of molecular oxygen, NAD(P)H as one donor, and incorporation of one atom of oxygen"/>
    <property type="evidence" value="ECO:0007669"/>
    <property type="project" value="UniProtKB-ARBA"/>
</dbReference>
<dbReference type="EMBL" id="QLNT01000032">
    <property type="protein sequence ID" value="KAF3056729.1"/>
    <property type="molecule type" value="Genomic_DNA"/>
</dbReference>
<dbReference type="Pfam" id="PF07976">
    <property type="entry name" value="Phe_hydrox_dim"/>
    <property type="match status" value="1"/>
</dbReference>
<dbReference type="Pfam" id="PF01494">
    <property type="entry name" value="FAD_binding_3"/>
    <property type="match status" value="1"/>
</dbReference>
<organism evidence="7 8">
    <name type="scientific">Trichoderma lentiforme</name>
    <dbReference type="NCBI Taxonomy" id="1567552"/>
    <lineage>
        <taxon>Eukaryota</taxon>
        <taxon>Fungi</taxon>
        <taxon>Dikarya</taxon>
        <taxon>Ascomycota</taxon>
        <taxon>Pezizomycotina</taxon>
        <taxon>Sordariomycetes</taxon>
        <taxon>Hypocreomycetidae</taxon>
        <taxon>Hypocreales</taxon>
        <taxon>Hypocreaceae</taxon>
        <taxon>Trichoderma</taxon>
    </lineage>
</organism>
<dbReference type="SUPFAM" id="SSF54373">
    <property type="entry name" value="FAD-linked reductases, C-terminal domain"/>
    <property type="match status" value="1"/>
</dbReference>
<evidence type="ECO:0008006" key="9">
    <source>
        <dbReference type="Google" id="ProtNLM"/>
    </source>
</evidence>
<dbReference type="CDD" id="cd02979">
    <property type="entry name" value="PHOX_C"/>
    <property type="match status" value="1"/>
</dbReference>
<protein>
    <recommendedName>
        <fullName evidence="9">Phenol 2-monooxygenase</fullName>
    </recommendedName>
</protein>
<feature type="domain" description="FAD-binding" evidence="5">
    <location>
        <begin position="23"/>
        <end position="393"/>
    </location>
</feature>
<keyword evidence="3" id="KW-0274">FAD</keyword>
<keyword evidence="8" id="KW-1185">Reference proteome</keyword>
<name>A0A9P5C670_9HYPO</name>
<dbReference type="InterPro" id="IPR038220">
    <property type="entry name" value="PHOX_C_sf"/>
</dbReference>
<gene>
    <name evidence="7" type="ORF">CFAM422_012760</name>
</gene>
<dbReference type="Gene3D" id="3.30.9.10">
    <property type="entry name" value="D-Amino Acid Oxidase, subunit A, domain 2"/>
    <property type="match status" value="1"/>
</dbReference>
<dbReference type="InterPro" id="IPR036188">
    <property type="entry name" value="FAD/NAD-bd_sf"/>
</dbReference>
<dbReference type="InterPro" id="IPR012941">
    <property type="entry name" value="Phe_hydrox_C_dim_dom"/>
</dbReference>
<keyword evidence="4" id="KW-0560">Oxidoreductase</keyword>
<feature type="domain" description="Phenol hydroxylase-like C-terminal dimerisation" evidence="6">
    <location>
        <begin position="432"/>
        <end position="645"/>
    </location>
</feature>
<evidence type="ECO:0000256" key="3">
    <source>
        <dbReference type="ARBA" id="ARBA00022827"/>
    </source>
</evidence>
<dbReference type="PRINTS" id="PR00420">
    <property type="entry name" value="RNGMNOXGNASE"/>
</dbReference>
<evidence type="ECO:0000256" key="4">
    <source>
        <dbReference type="ARBA" id="ARBA00023002"/>
    </source>
</evidence>
<evidence type="ECO:0000313" key="8">
    <source>
        <dbReference type="Proteomes" id="UP000801864"/>
    </source>
</evidence>
<evidence type="ECO:0000256" key="1">
    <source>
        <dbReference type="ARBA" id="ARBA00007801"/>
    </source>
</evidence>
<dbReference type="PANTHER" id="PTHR43004:SF15">
    <property type="entry name" value="MONOOXYGENASE, PUTATIVE (AFU_ORTHOLOGUE AFUA_6G03030)-RELATED"/>
    <property type="match status" value="1"/>
</dbReference>
<keyword evidence="2" id="KW-0285">Flavoprotein</keyword>
<dbReference type="Gene3D" id="3.50.50.60">
    <property type="entry name" value="FAD/NAD(P)-binding domain"/>
    <property type="match status" value="1"/>
</dbReference>
<dbReference type="InterPro" id="IPR050641">
    <property type="entry name" value="RIFMO-like"/>
</dbReference>
<comment type="similarity">
    <text evidence="1">Belongs to the PheA/TfdB FAD monooxygenase family.</text>
</comment>
<evidence type="ECO:0000313" key="7">
    <source>
        <dbReference type="EMBL" id="KAF3056729.1"/>
    </source>
</evidence>
<reference evidence="7 8" key="1">
    <citation type="submission" date="2018-06" db="EMBL/GenBank/DDBJ databases">
        <title>Genome analysis of cellulolytic fungus Trichoderma lentiforme CFAM-422.</title>
        <authorList>
            <person name="Steindorff A.S."/>
            <person name="Formighieri E.F."/>
            <person name="Midorikawa G.E.O."/>
            <person name="Tamietti M.S."/>
            <person name="Ramos E.Z."/>
            <person name="Silva A.S."/>
            <person name="Bon E.P.S."/>
            <person name="Mendes T.D."/>
            <person name="Damaso M.C.T."/>
            <person name="Favaro L.C.L."/>
        </authorList>
    </citation>
    <scope>NUCLEOTIDE SEQUENCE [LARGE SCALE GENOMIC DNA]</scope>
    <source>
        <strain evidence="7 8">CFAM-422</strain>
    </source>
</reference>
<dbReference type="GO" id="GO:0071949">
    <property type="term" value="F:FAD binding"/>
    <property type="evidence" value="ECO:0007669"/>
    <property type="project" value="InterPro"/>
</dbReference>
<dbReference type="Proteomes" id="UP000801864">
    <property type="component" value="Unassembled WGS sequence"/>
</dbReference>
<dbReference type="InterPro" id="IPR002938">
    <property type="entry name" value="FAD-bd"/>
</dbReference>
<evidence type="ECO:0000259" key="6">
    <source>
        <dbReference type="Pfam" id="PF07976"/>
    </source>
</evidence>
<accession>A0A9P5C670</accession>
<dbReference type="SUPFAM" id="SSF51905">
    <property type="entry name" value="FAD/NAD(P)-binding domain"/>
    <property type="match status" value="1"/>
</dbReference>
<dbReference type="PANTHER" id="PTHR43004">
    <property type="entry name" value="TRK SYSTEM POTASSIUM UPTAKE PROTEIN"/>
    <property type="match status" value="1"/>
</dbReference>
<evidence type="ECO:0000259" key="5">
    <source>
        <dbReference type="Pfam" id="PF01494"/>
    </source>
</evidence>
<dbReference type="Gene3D" id="3.40.30.20">
    <property type="match status" value="1"/>
</dbReference>
<dbReference type="SUPFAM" id="SSF52833">
    <property type="entry name" value="Thioredoxin-like"/>
    <property type="match status" value="1"/>
</dbReference>
<dbReference type="AlphaFoldDB" id="A0A9P5C670"/>
<dbReference type="InterPro" id="IPR036249">
    <property type="entry name" value="Thioredoxin-like_sf"/>
</dbReference>
<comment type="caution">
    <text evidence="7">The sequence shown here is derived from an EMBL/GenBank/DDBJ whole genome shotgun (WGS) entry which is preliminary data.</text>
</comment>
<evidence type="ECO:0000256" key="2">
    <source>
        <dbReference type="ARBA" id="ARBA00022630"/>
    </source>
</evidence>
<sequence length="650" mass="72964">MPTYSSVSKVDVLIIGAGPAGLIIQSRTFEILDSFGLDQIWRESTHVKEATFWDPDENGKIHRSSRVPNNMNGLSRFDCTGTIHQGIIESFLIRAIRASASVPSHPEVRIEGNITPSSLHIDETFIDDRDAYPVMVTLKHFDEASEVDVKSRGNIDESLRKSSFGDDDSKPTYLQNAQPGAEELVLTKYLVGCDGAHSWIRKALGQEFGLRGETTDAIWGAMDIIPVTDFPNPDLEAADIRVRSMVRSTSGGSLMMIPRENKLVRLYIQLTDGLSTNGRLTRSMVTPEVLRETAQRILSPYTIDFTYIHWWSAYQIGQRSGDHFDKQGRIFLAGDAVHTHSPKAGQGMNVSMQDTYNLGWKIGLACKGLVRPKAIIQSYEMERKLVAKELIAFDRKFSELLSMHSAKDISETSVELKQFFKKAPLFTTGIGVNYPSSILTVVDDEAHGLAKYTVPGKRFASCQVTNHSDGRVWELHHRMPSDGRFRIMVFGGNIADAEQQFAVNALGQWLSKTLIPRYPPINICPIVDRRLQTVRFQSELMTPIIEIFLVHTAPRSQIDVLRDVDSTYHPWHPKLGWDYDHIFTASRVTTEDNIQLTQSVYRDYGIDEERGAVVLVRPDGYVGMVTSVAAKEARTKICNWFDGLLQGLNN</sequence>